<evidence type="ECO:0000313" key="2">
    <source>
        <dbReference type="EMBL" id="MDT6986511.1"/>
    </source>
</evidence>
<evidence type="ECO:0000313" key="3">
    <source>
        <dbReference type="Proteomes" id="UP001249760"/>
    </source>
</evidence>
<feature type="compositionally biased region" description="Gly residues" evidence="1">
    <location>
        <begin position="354"/>
        <end position="368"/>
    </location>
</feature>
<feature type="compositionally biased region" description="Basic residues" evidence="1">
    <location>
        <begin position="190"/>
        <end position="204"/>
    </location>
</feature>
<feature type="region of interest" description="Disordered" evidence="1">
    <location>
        <begin position="38"/>
        <end position="143"/>
    </location>
</feature>
<dbReference type="RefSeq" id="WP_394313914.1">
    <property type="nucleotide sequence ID" value="NZ_JASKMA010000019.1"/>
</dbReference>
<name>A0ABU3JX22_9ACTN</name>
<feature type="compositionally biased region" description="Polar residues" evidence="1">
    <location>
        <begin position="115"/>
        <end position="125"/>
    </location>
</feature>
<sequence length="400" mass="39613">MDYCSTCRRHLNGALVCPGCGAYAPDIAPGVISGHRVPGPAATTSGTASARHRADAEGPGEAGWFTAPARSAEPTRAVDTGRSGAARPGADARAVDAARPGGSTRAVDAARPGGNTRSSDTTWPVDTTRPAHPSSTSLPEPLRTVAPARRAEAAVFAAPARPADPARPEETGPTADTPHALPPGPGTGRAARRRQLARWKKTQRRALVATAVALVGGGITLASTDRGGNDRTQAAAAPDLHGMGGTSGTADDTADAPSVAPDRTTAPPQADARRGTARPEAAPATTAPPSGTHTDGAAATEVPAGGRSDASESVSRSGSRSEASQDTGGGAPATGDSVTPTRPTTPPPTADDGTGTGDTGSGDGGSDQGDGSTAQPAPSTPPPADEPRDPRLCLLVICLG</sequence>
<accession>A0ABU3JX22</accession>
<feature type="compositionally biased region" description="Low complexity" evidence="1">
    <location>
        <begin position="278"/>
        <end position="289"/>
    </location>
</feature>
<proteinExistence type="predicted"/>
<reference evidence="2 3" key="1">
    <citation type="submission" date="2023-05" db="EMBL/GenBank/DDBJ databases">
        <title>Streptomyces fuscus sp. nov., a brown-black pigment producing actinomyces isolated from dry sand of Sea duck farm.</title>
        <authorList>
            <person name="Xie J."/>
            <person name="Shen N."/>
        </authorList>
    </citation>
    <scope>NUCLEOTIDE SEQUENCE [LARGE SCALE GENOMIC DNA]</scope>
    <source>
        <strain evidence="2 3">CGMCC 4.1745</strain>
    </source>
</reference>
<feature type="region of interest" description="Disordered" evidence="1">
    <location>
        <begin position="220"/>
        <end position="390"/>
    </location>
</feature>
<feature type="region of interest" description="Disordered" evidence="1">
    <location>
        <begin position="156"/>
        <end position="204"/>
    </location>
</feature>
<protein>
    <submittedName>
        <fullName evidence="2">Uncharacterized protein</fullName>
    </submittedName>
</protein>
<gene>
    <name evidence="2" type="ORF">QNO04_23945</name>
</gene>
<comment type="caution">
    <text evidence="2">The sequence shown here is derived from an EMBL/GenBank/DDBJ whole genome shotgun (WGS) entry which is preliminary data.</text>
</comment>
<keyword evidence="3" id="KW-1185">Reference proteome</keyword>
<dbReference type="Proteomes" id="UP001249760">
    <property type="component" value="Unassembled WGS sequence"/>
</dbReference>
<feature type="compositionally biased region" description="Low complexity" evidence="1">
    <location>
        <begin position="306"/>
        <end position="324"/>
    </location>
</feature>
<organism evidence="2 3">
    <name type="scientific">Streptomyces lusitanus</name>
    <dbReference type="NCBI Taxonomy" id="68232"/>
    <lineage>
        <taxon>Bacteria</taxon>
        <taxon>Bacillati</taxon>
        <taxon>Actinomycetota</taxon>
        <taxon>Actinomycetes</taxon>
        <taxon>Kitasatosporales</taxon>
        <taxon>Streptomycetaceae</taxon>
        <taxon>Streptomyces</taxon>
    </lineage>
</organism>
<feature type="compositionally biased region" description="Low complexity" evidence="1">
    <location>
        <begin position="38"/>
        <end position="49"/>
    </location>
</feature>
<dbReference type="EMBL" id="JASKMA010000019">
    <property type="protein sequence ID" value="MDT6986511.1"/>
    <property type="molecule type" value="Genomic_DNA"/>
</dbReference>
<evidence type="ECO:0000256" key="1">
    <source>
        <dbReference type="SAM" id="MobiDB-lite"/>
    </source>
</evidence>